<proteinExistence type="predicted"/>
<evidence type="ECO:0000259" key="1">
    <source>
        <dbReference type="Pfam" id="PF00692"/>
    </source>
</evidence>
<sequence>MKKGIYMDIMTLKIYIENDELRLAYMDHIENHNKKIRESKFPDAGFDLLVPNDMEYLEDLLKIDYGIKCCGIINNRCVSYYVYPRSSISTKTNLRLANSVGIIDQGYIGTISSVFDVKKGGKIERYSKLVQICGYDLRPIIVELVKNEKELPNYNENERKYGGYGSTG</sequence>
<dbReference type="InterPro" id="IPR029054">
    <property type="entry name" value="dUTPase-like"/>
</dbReference>
<evidence type="ECO:0000313" key="2">
    <source>
        <dbReference type="EMBL" id="QHT75545.1"/>
    </source>
</evidence>
<dbReference type="EMBL" id="MN739879">
    <property type="protein sequence ID" value="QHT75545.1"/>
    <property type="molecule type" value="Genomic_DNA"/>
</dbReference>
<dbReference type="InterPro" id="IPR036157">
    <property type="entry name" value="dUTPase-like_sf"/>
</dbReference>
<protein>
    <recommendedName>
        <fullName evidence="1">dUTPase-like domain-containing protein</fullName>
    </recommendedName>
</protein>
<accession>A0A6C0H5Y0</accession>
<dbReference type="Pfam" id="PF00692">
    <property type="entry name" value="dUTPase"/>
    <property type="match status" value="1"/>
</dbReference>
<dbReference type="SUPFAM" id="SSF51283">
    <property type="entry name" value="dUTPase-like"/>
    <property type="match status" value="1"/>
</dbReference>
<dbReference type="Gene3D" id="2.70.40.10">
    <property type="match status" value="1"/>
</dbReference>
<dbReference type="AlphaFoldDB" id="A0A6C0H5Y0"/>
<name>A0A6C0H5Y0_9ZZZZ</name>
<feature type="domain" description="dUTPase-like" evidence="1">
    <location>
        <begin position="42"/>
        <end position="167"/>
    </location>
</feature>
<organism evidence="2">
    <name type="scientific">viral metagenome</name>
    <dbReference type="NCBI Taxonomy" id="1070528"/>
    <lineage>
        <taxon>unclassified sequences</taxon>
        <taxon>metagenomes</taxon>
        <taxon>organismal metagenomes</taxon>
    </lineage>
</organism>
<reference evidence="2" key="1">
    <citation type="journal article" date="2020" name="Nature">
        <title>Giant virus diversity and host interactions through global metagenomics.</title>
        <authorList>
            <person name="Schulz F."/>
            <person name="Roux S."/>
            <person name="Paez-Espino D."/>
            <person name="Jungbluth S."/>
            <person name="Walsh D.A."/>
            <person name="Denef V.J."/>
            <person name="McMahon K.D."/>
            <person name="Konstantinidis K.T."/>
            <person name="Eloe-Fadrosh E.A."/>
            <person name="Kyrpides N.C."/>
            <person name="Woyke T."/>
        </authorList>
    </citation>
    <scope>NUCLEOTIDE SEQUENCE</scope>
    <source>
        <strain evidence="2">GVMAG-M-3300023179-71</strain>
    </source>
</reference>